<keyword evidence="5" id="KW-0272">Extracellular matrix</keyword>
<keyword evidence="6 10" id="KW-0879">Wnt signaling pathway</keyword>
<evidence type="ECO:0000313" key="12">
    <source>
        <dbReference type="RefSeq" id="XP_013778017.1"/>
    </source>
</evidence>
<dbReference type="PANTHER" id="PTHR12027">
    <property type="entry name" value="WNT RELATED"/>
    <property type="match status" value="1"/>
</dbReference>
<evidence type="ECO:0000256" key="1">
    <source>
        <dbReference type="ARBA" id="ARBA00004498"/>
    </source>
</evidence>
<dbReference type="PROSITE" id="PS00246">
    <property type="entry name" value="WNT1"/>
    <property type="match status" value="1"/>
</dbReference>
<organism evidence="11 12">
    <name type="scientific">Limulus polyphemus</name>
    <name type="common">Atlantic horseshoe crab</name>
    <dbReference type="NCBI Taxonomy" id="6850"/>
    <lineage>
        <taxon>Eukaryota</taxon>
        <taxon>Metazoa</taxon>
        <taxon>Ecdysozoa</taxon>
        <taxon>Arthropoda</taxon>
        <taxon>Chelicerata</taxon>
        <taxon>Merostomata</taxon>
        <taxon>Xiphosura</taxon>
        <taxon>Limulidae</taxon>
        <taxon>Limulus</taxon>
    </lineage>
</organism>
<dbReference type="SMART" id="SM00097">
    <property type="entry name" value="WNT1"/>
    <property type="match status" value="1"/>
</dbReference>
<evidence type="ECO:0000256" key="5">
    <source>
        <dbReference type="ARBA" id="ARBA00022530"/>
    </source>
</evidence>
<keyword evidence="3 10" id="KW-0217">Developmental protein</keyword>
<dbReference type="Gene3D" id="3.30.2460.20">
    <property type="match status" value="1"/>
</dbReference>
<reference evidence="12" key="1">
    <citation type="submission" date="2025-08" db="UniProtKB">
        <authorList>
            <consortium name="RefSeq"/>
        </authorList>
    </citation>
    <scope>IDENTIFICATION</scope>
    <source>
        <tissue evidence="12">Muscle</tissue>
    </source>
</reference>
<evidence type="ECO:0000256" key="6">
    <source>
        <dbReference type="ARBA" id="ARBA00022687"/>
    </source>
</evidence>
<name>A0ABM1BAC4_LIMPO</name>
<keyword evidence="8" id="KW-0325">Glycoprotein</keyword>
<evidence type="ECO:0000313" key="11">
    <source>
        <dbReference type="Proteomes" id="UP000694941"/>
    </source>
</evidence>
<protein>
    <recommendedName>
        <fullName evidence="10">Protein Wnt</fullName>
    </recommendedName>
</protein>
<sequence>MTSDSKKAANLSSTPIIHSDIDVGYKLHTINSCGLAIATDTYVHMYNQVALSGLSTIPSVVAFSARLLCDKIPGLTRGQRRICFQDPDLLITIGNGIRKGINECQRQFQGHRWNCTSIGSNTVFGHVIVIGSREAAYMYAISSAGVTYTVTNACSQGTIGGCGCGVSSESLRHRANWKWGGCSVNIKYGMKVAQKFLKSREVEEDGRSLMNLHNNRAGRKAVKRSLLTECKCHGVSGSCTIRTCWKTLHSFSHIGDFLMKKYRKSKKVVLSLSEKKGFSHSLHLRVRRSKMFDSKPKSNDLVYLQSSPNYCETNLSVGSPGTVGRRCNRTSKDYDGCSLMCCGRGYNTHLFRRTRQCNCKFHWCCDVRCNTCSERSEMYTCK</sequence>
<evidence type="ECO:0000256" key="2">
    <source>
        <dbReference type="ARBA" id="ARBA00005683"/>
    </source>
</evidence>
<dbReference type="CDD" id="cd19339">
    <property type="entry name" value="Wnt_Wnt7"/>
    <property type="match status" value="1"/>
</dbReference>
<comment type="similarity">
    <text evidence="2 10">Belongs to the Wnt family.</text>
</comment>
<dbReference type="PRINTS" id="PR01349">
    <property type="entry name" value="WNTPROTEIN"/>
</dbReference>
<accession>A0ABM1BAC4</accession>
<evidence type="ECO:0000256" key="10">
    <source>
        <dbReference type="RuleBase" id="RU003500"/>
    </source>
</evidence>
<dbReference type="PANTHER" id="PTHR12027:SF112">
    <property type="entry name" value="PROTEIN WNT-2"/>
    <property type="match status" value="1"/>
</dbReference>
<comment type="function">
    <text evidence="10">Ligand for members of the frizzled family of seven transmembrane receptors.</text>
</comment>
<dbReference type="RefSeq" id="XP_013778017.1">
    <property type="nucleotide sequence ID" value="XM_013922563.1"/>
</dbReference>
<keyword evidence="11" id="KW-1185">Reference proteome</keyword>
<proteinExistence type="inferred from homology"/>
<dbReference type="Pfam" id="PF00110">
    <property type="entry name" value="wnt"/>
    <property type="match status" value="1"/>
</dbReference>
<gene>
    <name evidence="12" type="primary">LOC106462617</name>
</gene>
<dbReference type="InterPro" id="IPR018161">
    <property type="entry name" value="Wnt_CS"/>
</dbReference>
<evidence type="ECO:0000256" key="4">
    <source>
        <dbReference type="ARBA" id="ARBA00022525"/>
    </source>
</evidence>
<evidence type="ECO:0000256" key="9">
    <source>
        <dbReference type="ARBA" id="ARBA00023288"/>
    </source>
</evidence>
<dbReference type="GeneID" id="106462617"/>
<comment type="subcellular location">
    <subcellularLocation>
        <location evidence="1 10">Secreted</location>
        <location evidence="1 10">Extracellular space</location>
        <location evidence="1 10">Extracellular matrix</location>
    </subcellularLocation>
</comment>
<keyword evidence="9" id="KW-0449">Lipoprotein</keyword>
<evidence type="ECO:0000256" key="8">
    <source>
        <dbReference type="ARBA" id="ARBA00023180"/>
    </source>
</evidence>
<evidence type="ECO:0000256" key="7">
    <source>
        <dbReference type="ARBA" id="ARBA00023157"/>
    </source>
</evidence>
<evidence type="ECO:0000256" key="3">
    <source>
        <dbReference type="ARBA" id="ARBA00022473"/>
    </source>
</evidence>
<dbReference type="InterPro" id="IPR005817">
    <property type="entry name" value="Wnt"/>
</dbReference>
<dbReference type="Proteomes" id="UP000694941">
    <property type="component" value="Unplaced"/>
</dbReference>
<keyword evidence="4" id="KW-0964">Secreted</keyword>
<keyword evidence="7" id="KW-1015">Disulfide bond</keyword>
<dbReference type="InterPro" id="IPR043158">
    <property type="entry name" value="Wnt_C"/>
</dbReference>